<feature type="region of interest" description="Disordered" evidence="1">
    <location>
        <begin position="44"/>
        <end position="102"/>
    </location>
</feature>
<evidence type="ECO:0000313" key="3">
    <source>
        <dbReference type="Proteomes" id="UP000663419"/>
    </source>
</evidence>
<dbReference type="VEuPathDB" id="FungiDB:I7I53_02307"/>
<accession>A0A8A1LQ11</accession>
<dbReference type="AlphaFoldDB" id="A0A8A1LQ11"/>
<reference evidence="2" key="1">
    <citation type="submission" date="2021-01" db="EMBL/GenBank/DDBJ databases">
        <title>Chromosome-level genome assembly of a human fungal pathogen reveals clustering of transcriptionally co-regulated genes.</title>
        <authorList>
            <person name="Voorhies M."/>
            <person name="Cohen S."/>
            <person name="Shea T.P."/>
            <person name="Petrus S."/>
            <person name="Munoz J.F."/>
            <person name="Poplawski S."/>
            <person name="Goldman W.E."/>
            <person name="Michael T."/>
            <person name="Cuomo C.A."/>
            <person name="Sil A."/>
            <person name="Beyhan S."/>
        </authorList>
    </citation>
    <scope>NUCLEOTIDE SEQUENCE</scope>
    <source>
        <strain evidence="2">H88</strain>
    </source>
</reference>
<proteinExistence type="predicted"/>
<name>A0A8A1LQ11_AJEC8</name>
<dbReference type="Proteomes" id="UP000663419">
    <property type="component" value="Chromosome 3"/>
</dbReference>
<evidence type="ECO:0000256" key="1">
    <source>
        <dbReference type="SAM" id="MobiDB-lite"/>
    </source>
</evidence>
<evidence type="ECO:0000313" key="2">
    <source>
        <dbReference type="EMBL" id="QSS54673.1"/>
    </source>
</evidence>
<protein>
    <submittedName>
        <fullName evidence="2">Uncharacterized protein</fullName>
    </submittedName>
</protein>
<feature type="compositionally biased region" description="Basic and acidic residues" evidence="1">
    <location>
        <begin position="61"/>
        <end position="82"/>
    </location>
</feature>
<organism evidence="2 3">
    <name type="scientific">Ajellomyces capsulatus (strain H88)</name>
    <name type="common">Darling's disease fungus</name>
    <name type="synonym">Histoplasma capsulatum</name>
    <dbReference type="NCBI Taxonomy" id="544711"/>
    <lineage>
        <taxon>Eukaryota</taxon>
        <taxon>Fungi</taxon>
        <taxon>Dikarya</taxon>
        <taxon>Ascomycota</taxon>
        <taxon>Pezizomycotina</taxon>
        <taxon>Eurotiomycetes</taxon>
        <taxon>Eurotiomycetidae</taxon>
        <taxon>Onygenales</taxon>
        <taxon>Ajellomycetaceae</taxon>
        <taxon>Histoplasma</taxon>
    </lineage>
</organism>
<sequence length="102" mass="11951">MRVSRPVISVSSIMEKKNFILGKLWKGVWGRYSLFSMSQLVRGEKKRRRGEEEGEGIRTGIYREKTTNIEKDGEGDIRESGNHSRPQKGNRELLDNLRFPRW</sequence>
<dbReference type="EMBL" id="CP069104">
    <property type="protein sequence ID" value="QSS54673.1"/>
    <property type="molecule type" value="Genomic_DNA"/>
</dbReference>
<gene>
    <name evidence="2" type="ORF">I7I53_02307</name>
</gene>